<feature type="region of interest" description="Disordered" evidence="1">
    <location>
        <begin position="1214"/>
        <end position="1273"/>
    </location>
</feature>
<dbReference type="OrthoDB" id="7762739at2759"/>
<reference evidence="2 4" key="1">
    <citation type="journal article" date="2014" name="BMC Genomics">
        <title>Genome sequence of Anopheles sinensis provides insight into genetics basis of mosquito competence for malaria parasites.</title>
        <authorList>
            <person name="Zhou D."/>
            <person name="Zhang D."/>
            <person name="Ding G."/>
            <person name="Shi L."/>
            <person name="Hou Q."/>
            <person name="Ye Y."/>
            <person name="Xu Y."/>
            <person name="Zhou H."/>
            <person name="Xiong C."/>
            <person name="Li S."/>
            <person name="Yu J."/>
            <person name="Hong S."/>
            <person name="Yu X."/>
            <person name="Zou P."/>
            <person name="Chen C."/>
            <person name="Chang X."/>
            <person name="Wang W."/>
            <person name="Lv Y."/>
            <person name="Sun Y."/>
            <person name="Ma L."/>
            <person name="Shen B."/>
            <person name="Zhu C."/>
        </authorList>
    </citation>
    <scope>NUCLEOTIDE SEQUENCE [LARGE SCALE GENOMIC DNA]</scope>
</reference>
<dbReference type="EnsemblMetazoa" id="ASIC000897-RA">
    <property type="protein sequence ID" value="ASIC000897-PA"/>
    <property type="gene ID" value="ASIC000897"/>
</dbReference>
<dbReference type="Proteomes" id="UP000030765">
    <property type="component" value="Unassembled WGS sequence"/>
</dbReference>
<feature type="region of interest" description="Disordered" evidence="1">
    <location>
        <begin position="467"/>
        <end position="505"/>
    </location>
</feature>
<feature type="compositionally biased region" description="Polar residues" evidence="1">
    <location>
        <begin position="1249"/>
        <end position="1260"/>
    </location>
</feature>
<gene>
    <name evidence="2" type="ORF">ZHAS_00000897</name>
</gene>
<feature type="region of interest" description="Disordered" evidence="1">
    <location>
        <begin position="937"/>
        <end position="959"/>
    </location>
</feature>
<dbReference type="EMBL" id="KE524195">
    <property type="protein sequence ID" value="KFB35065.1"/>
    <property type="molecule type" value="Genomic_DNA"/>
</dbReference>
<keyword evidence="4" id="KW-1185">Reference proteome</keyword>
<feature type="compositionally biased region" description="Polar residues" evidence="1">
    <location>
        <begin position="431"/>
        <end position="449"/>
    </location>
</feature>
<protein>
    <submittedName>
        <fullName evidence="2 3">Uncharacterized protein</fullName>
    </submittedName>
</protein>
<feature type="compositionally biased region" description="Polar residues" evidence="1">
    <location>
        <begin position="639"/>
        <end position="658"/>
    </location>
</feature>
<evidence type="ECO:0000313" key="4">
    <source>
        <dbReference type="Proteomes" id="UP000030765"/>
    </source>
</evidence>
<dbReference type="VEuPathDB" id="VectorBase:ASIS018852"/>
<feature type="region of interest" description="Disordered" evidence="1">
    <location>
        <begin position="523"/>
        <end position="544"/>
    </location>
</feature>
<evidence type="ECO:0000313" key="2">
    <source>
        <dbReference type="EMBL" id="KFB35065.1"/>
    </source>
</evidence>
<evidence type="ECO:0000256" key="1">
    <source>
        <dbReference type="SAM" id="MobiDB-lite"/>
    </source>
</evidence>
<feature type="region of interest" description="Disordered" evidence="1">
    <location>
        <begin position="364"/>
        <end position="450"/>
    </location>
</feature>
<feature type="compositionally biased region" description="Basic and acidic residues" evidence="1">
    <location>
        <begin position="495"/>
        <end position="505"/>
    </location>
</feature>
<feature type="compositionally biased region" description="Basic residues" evidence="1">
    <location>
        <begin position="1"/>
        <end position="18"/>
    </location>
</feature>
<feature type="compositionally biased region" description="Basic and acidic residues" evidence="1">
    <location>
        <begin position="1398"/>
        <end position="1409"/>
    </location>
</feature>
<feature type="compositionally biased region" description="Polar residues" evidence="1">
    <location>
        <begin position="100"/>
        <end position="121"/>
    </location>
</feature>
<feature type="compositionally biased region" description="Polar residues" evidence="1">
    <location>
        <begin position="1214"/>
        <end position="1223"/>
    </location>
</feature>
<feature type="compositionally biased region" description="Polar residues" evidence="1">
    <location>
        <begin position="375"/>
        <end position="385"/>
    </location>
</feature>
<dbReference type="VEuPathDB" id="VectorBase:ASIC000897"/>
<feature type="region of interest" description="Disordered" evidence="1">
    <location>
        <begin position="557"/>
        <end position="591"/>
    </location>
</feature>
<proteinExistence type="predicted"/>
<feature type="compositionally biased region" description="Low complexity" evidence="1">
    <location>
        <begin position="575"/>
        <end position="588"/>
    </location>
</feature>
<feature type="compositionally biased region" description="Basic and acidic residues" evidence="1">
    <location>
        <begin position="90"/>
        <end position="99"/>
    </location>
</feature>
<feature type="region of interest" description="Disordered" evidence="1">
    <location>
        <begin position="1096"/>
        <end position="1125"/>
    </location>
</feature>
<name>A0A084VAS1_ANOSI</name>
<accession>A0A084VAS1</accession>
<feature type="compositionally biased region" description="Polar residues" evidence="1">
    <location>
        <begin position="25"/>
        <end position="34"/>
    </location>
</feature>
<reference evidence="3" key="2">
    <citation type="submission" date="2020-05" db="UniProtKB">
        <authorList>
            <consortium name="EnsemblMetazoa"/>
        </authorList>
    </citation>
    <scope>IDENTIFICATION</scope>
</reference>
<feature type="region of interest" description="Disordered" evidence="1">
    <location>
        <begin position="1398"/>
        <end position="1423"/>
    </location>
</feature>
<organism evidence="2">
    <name type="scientific">Anopheles sinensis</name>
    <name type="common">Mosquito</name>
    <dbReference type="NCBI Taxonomy" id="74873"/>
    <lineage>
        <taxon>Eukaryota</taxon>
        <taxon>Metazoa</taxon>
        <taxon>Ecdysozoa</taxon>
        <taxon>Arthropoda</taxon>
        <taxon>Hexapoda</taxon>
        <taxon>Insecta</taxon>
        <taxon>Pterygota</taxon>
        <taxon>Neoptera</taxon>
        <taxon>Endopterygota</taxon>
        <taxon>Diptera</taxon>
        <taxon>Nematocera</taxon>
        <taxon>Culicoidea</taxon>
        <taxon>Culicidae</taxon>
        <taxon>Anophelinae</taxon>
        <taxon>Anopheles</taxon>
    </lineage>
</organism>
<sequence length="1616" mass="179052">MSSKGKRASILKKQHLQSHHLDASGTATPSSTFKGNRKIEFNRKKSIKEFLVGEDTDTIWGNSYEVSTDGTPSSGLLGDVTVGNSSCRSLVDEQNKENRTQNLTTSPEDAQRPSPNSTNASWDLSITIADDEKRRLRSESSAMFSQSLNTTDRLFVVPLLSPGPKPKPKQSTQTLMACDVQAMDISPIKGSVTETAKRKMIYYNQKEELIVEINDVPQSAALPTEPDSTPEKVNSQQARDGTASAPKIVFQTPTRSAMKNSASETSTRTTFRGTSFNVSETWNSHPQAMMKQMNMMQSNLDELANMSSDVDTTLAITNTVAKLLEAGPNITIPVPSVGMELDESTTTEHLPTNALARARPSFLPSQRAVDESQDVPLTSPNTFSVDTCEEKNAADPSSPMKGHLPQCDQSVRNSSDSNLTQQPMEEETKQKSSAMKHQVDKSSTGNLTASRHGLSIDFGISSLSLKMEPNSPEAPTVTRPKILRPTLPSTLFSDAEGKPRQTPKVDELKRNLEQGGICNEEVDRKSKGRDTIHSSEDMEHSIQDDDYELSRIRGVPGSASLRASKPMETTYFDRTQQSGSTQSTSSVSMDASLKQGKPYRATVHEPQPIVEESTPPPKQTGQLHRATVATHESMEMTHGPSQTIVSNKPTGGNGRPSTYKQEKMMDQSIEMELQWDNHKQGNTSGTIYETFSVEEITPSDRQRAAETTEHQQQVRKTYYPDEAMKVDTAMAVQVELTKKSPARKTFYPDETMKVDVLQHVHANQESAPRKTVVYGNESIELDICTETDEGIDTETSLSYRLYGRNIDELSIHATGVGGNVIDMRMIARPTTFRAEPCEESISSGGHEPPAGDGTIASVFVPSQVEAARDVRRLTTHNVRDMEEDTWSGTSDKHGAAGMKPAEVEMEDAWGLSERSRGTDRRTIHEIAMMDETGLASERVREPSNEPGERECPMDRTKAHDSEAEAIITARPSYSDRSKRFTTHELEEMDAQKLEQPATALVSRKSRRSIYNQVDMDASENECEVFGPNDEVNGERPKKDDRARNAQRISSYECGEMEVTKAKEFSLRSRTNSEGSMKAKYTANDNEIMDGAVGNFNSTQGIESHENLGGKQDSKTDPGQHSASTRLTVYQTVPMDETKKEDQLNVTNYNAFLVNHEISQAAEKVPKLQRLTTCYMEGMAEAGLDSTRLSKERERQKSRPSTYFVEAMDETNGVPTIEQTSEPSTVIERSKQHQSVALPASPMQLCPAGGQSSSIPTSLQDQQRETGNHPRNSIYHPEAMECTLLPPTGKQRSEVGELPSLESGALSRRSKLRSIVQHTAVEDMEGFSLLTDDDVEVAHGNQKEPDQMMVIGGKEETDHAGPVKKQMVKYRPTICHAEAMVEDTVALPSRLLTKLATDQERTTNDVHQSRAGENIRSQSERKSSVCMEETMLPIAVRIERSRKSTLEKAPILCPGERPPSFENGEPMAGEVLLRSSGEDTMELTNVVVAVRQASLENNNHRITLHQTSRMDMTFGPRESIIRTVKDELEQRVPIANDRRTIYSSNPMDETPTHAGRSLKVTEAAIPEPVSLDKTTVETEPVVGERMRKPRQTILCPLDMEVDGDVELPPQRRRRNLR</sequence>
<feature type="region of interest" description="Disordered" evidence="1">
    <location>
        <begin position="1"/>
        <end position="34"/>
    </location>
</feature>
<feature type="compositionally biased region" description="Basic and acidic residues" evidence="1">
    <location>
        <begin position="1102"/>
        <end position="1117"/>
    </location>
</feature>
<dbReference type="OMA" id="IWGNSYE"/>
<evidence type="ECO:0000313" key="3">
    <source>
        <dbReference type="EnsemblMetazoa" id="ASIC000897-PA"/>
    </source>
</evidence>
<feature type="region of interest" description="Disordered" evidence="1">
    <location>
        <begin position="90"/>
        <end position="121"/>
    </location>
</feature>
<feature type="region of interest" description="Disordered" evidence="1">
    <location>
        <begin position="634"/>
        <end position="658"/>
    </location>
</feature>
<feature type="region of interest" description="Disordered" evidence="1">
    <location>
        <begin position="220"/>
        <end position="243"/>
    </location>
</feature>
<dbReference type="EMBL" id="ATLV01004187">
    <property type="status" value="NOT_ANNOTATED_CDS"/>
    <property type="molecule type" value="Genomic_DNA"/>
</dbReference>
<feature type="compositionally biased region" description="Polar residues" evidence="1">
    <location>
        <begin position="407"/>
        <end position="423"/>
    </location>
</feature>